<gene>
    <name evidence="1" type="ORF">P0502H06.48</name>
    <name evidence="2" type="ORF">P0652A05.13</name>
</gene>
<protein>
    <submittedName>
        <fullName evidence="2">Uncharacterized protein</fullName>
    </submittedName>
</protein>
<reference evidence="3" key="4">
    <citation type="journal article" date="2008" name="Nucleic Acids Res.">
        <title>The rice annotation project database (RAP-DB): 2008 update.</title>
        <authorList>
            <consortium name="The rice annotation project (RAP)"/>
        </authorList>
    </citation>
    <scope>GENOME REANNOTATION</scope>
    <source>
        <strain evidence="3">cv. Nipponbare</strain>
    </source>
</reference>
<dbReference type="EMBL" id="AP003617">
    <property type="protein sequence ID" value="BAD32877.1"/>
    <property type="molecule type" value="Genomic_DNA"/>
</dbReference>
<reference evidence="3" key="3">
    <citation type="journal article" date="2005" name="Nature">
        <title>The map-based sequence of the rice genome.</title>
        <authorList>
            <consortium name="International rice genome sequencing project (IRGSP)"/>
            <person name="Matsumoto T."/>
            <person name="Wu J."/>
            <person name="Kanamori H."/>
            <person name="Katayose Y."/>
            <person name="Fujisawa M."/>
            <person name="Namiki N."/>
            <person name="Mizuno H."/>
            <person name="Yamamoto K."/>
            <person name="Antonio B.A."/>
            <person name="Baba T."/>
            <person name="Sakata K."/>
            <person name="Nagamura Y."/>
            <person name="Aoki H."/>
            <person name="Arikawa K."/>
            <person name="Arita K."/>
            <person name="Bito T."/>
            <person name="Chiden Y."/>
            <person name="Fujitsuka N."/>
            <person name="Fukunaka R."/>
            <person name="Hamada M."/>
            <person name="Harada C."/>
            <person name="Hayashi A."/>
            <person name="Hijishita S."/>
            <person name="Honda M."/>
            <person name="Hosokawa S."/>
            <person name="Ichikawa Y."/>
            <person name="Idonuma A."/>
            <person name="Iijima M."/>
            <person name="Ikeda M."/>
            <person name="Ikeno M."/>
            <person name="Ito K."/>
            <person name="Ito S."/>
            <person name="Ito T."/>
            <person name="Ito Y."/>
            <person name="Ito Y."/>
            <person name="Iwabuchi A."/>
            <person name="Kamiya K."/>
            <person name="Karasawa W."/>
            <person name="Kurita K."/>
            <person name="Katagiri S."/>
            <person name="Kikuta A."/>
            <person name="Kobayashi H."/>
            <person name="Kobayashi N."/>
            <person name="Machita K."/>
            <person name="Maehara T."/>
            <person name="Masukawa M."/>
            <person name="Mizubayashi T."/>
            <person name="Mukai Y."/>
            <person name="Nagasaki H."/>
            <person name="Nagata Y."/>
            <person name="Naito S."/>
            <person name="Nakashima M."/>
            <person name="Nakama Y."/>
            <person name="Nakamichi Y."/>
            <person name="Nakamura M."/>
            <person name="Meguro A."/>
            <person name="Negishi M."/>
            <person name="Ohta I."/>
            <person name="Ohta T."/>
            <person name="Okamoto M."/>
            <person name="Ono N."/>
            <person name="Saji S."/>
            <person name="Sakaguchi M."/>
            <person name="Sakai K."/>
            <person name="Shibata M."/>
            <person name="Shimokawa T."/>
            <person name="Song J."/>
            <person name="Takazaki Y."/>
            <person name="Terasawa K."/>
            <person name="Tsugane M."/>
            <person name="Tsuji K."/>
            <person name="Ueda S."/>
            <person name="Waki K."/>
            <person name="Yamagata H."/>
            <person name="Yamamoto M."/>
            <person name="Yamamoto S."/>
            <person name="Yamane H."/>
            <person name="Yoshiki S."/>
            <person name="Yoshihara R."/>
            <person name="Yukawa K."/>
            <person name="Zhong H."/>
            <person name="Yano M."/>
            <person name="Yuan Q."/>
            <person name="Ouyang S."/>
            <person name="Liu J."/>
            <person name="Jones K.M."/>
            <person name="Gansberger K."/>
            <person name="Moffat K."/>
            <person name="Hill J."/>
            <person name="Bera J."/>
            <person name="Fadrosh D."/>
            <person name="Jin S."/>
            <person name="Johri S."/>
            <person name="Kim M."/>
            <person name="Overton L."/>
            <person name="Reardon M."/>
            <person name="Tsitrin T."/>
            <person name="Vuong H."/>
            <person name="Weaver B."/>
            <person name="Ciecko A."/>
            <person name="Tallon L."/>
            <person name="Jackson J."/>
            <person name="Pai G."/>
            <person name="Aken S.V."/>
            <person name="Utterback T."/>
            <person name="Reidmuller S."/>
            <person name="Feldblyum T."/>
            <person name="Hsiao J."/>
            <person name="Zismann V."/>
            <person name="Iobst S."/>
            <person name="de Vazeille A.R."/>
            <person name="Buell C.R."/>
            <person name="Ying K."/>
            <person name="Li Y."/>
            <person name="Lu T."/>
            <person name="Huang Y."/>
            <person name="Zhao Q."/>
            <person name="Feng Q."/>
            <person name="Zhang L."/>
            <person name="Zhu J."/>
            <person name="Weng Q."/>
            <person name="Mu J."/>
            <person name="Lu Y."/>
            <person name="Fan D."/>
            <person name="Liu Y."/>
            <person name="Guan J."/>
            <person name="Zhang Y."/>
            <person name="Yu S."/>
            <person name="Liu X."/>
            <person name="Zhang Y."/>
            <person name="Hong G."/>
            <person name="Han B."/>
            <person name="Choisne N."/>
            <person name="Demange N."/>
            <person name="Orjeda G."/>
            <person name="Samain S."/>
            <person name="Cattolico L."/>
            <person name="Pelletier E."/>
            <person name="Couloux A."/>
            <person name="Segurens B."/>
            <person name="Wincker P."/>
            <person name="D'Hont A."/>
            <person name="Scarpelli C."/>
            <person name="Weissenbach J."/>
            <person name="Salanoubat M."/>
            <person name="Quetier F."/>
            <person name="Yu Y."/>
            <person name="Kim H.R."/>
            <person name="Rambo T."/>
            <person name="Currie J."/>
            <person name="Collura K."/>
            <person name="Luo M."/>
            <person name="Yang T."/>
            <person name="Ammiraju J.S.S."/>
            <person name="Engler F."/>
            <person name="Soderlund C."/>
            <person name="Wing R.A."/>
            <person name="Palmer L.E."/>
            <person name="de la Bastide M."/>
            <person name="Spiegel L."/>
            <person name="Nascimento L."/>
            <person name="Zutavern T."/>
            <person name="O'Shaughnessy A."/>
            <person name="Dike S."/>
            <person name="Dedhia N."/>
            <person name="Preston R."/>
            <person name="Balija V."/>
            <person name="McCombie W.R."/>
            <person name="Chow T."/>
            <person name="Chen H."/>
            <person name="Chung M."/>
            <person name="Chen C."/>
            <person name="Shaw J."/>
            <person name="Wu H."/>
            <person name="Hsiao K."/>
            <person name="Chao Y."/>
            <person name="Chu M."/>
            <person name="Cheng C."/>
            <person name="Hour A."/>
            <person name="Lee P."/>
            <person name="Lin S."/>
            <person name="Lin Y."/>
            <person name="Liou J."/>
            <person name="Liu S."/>
            <person name="Hsing Y."/>
            <person name="Raghuvanshi S."/>
            <person name="Mohanty A."/>
            <person name="Bharti A.K."/>
            <person name="Gaur A."/>
            <person name="Gupta V."/>
            <person name="Kumar D."/>
            <person name="Ravi V."/>
            <person name="Vij S."/>
            <person name="Kapur A."/>
            <person name="Khurana P."/>
            <person name="Khurana P."/>
            <person name="Khurana J.P."/>
            <person name="Tyagi A.K."/>
            <person name="Gaikwad K."/>
            <person name="Singh A."/>
            <person name="Dalal V."/>
            <person name="Srivastava S."/>
            <person name="Dixit A."/>
            <person name="Pal A.K."/>
            <person name="Ghazi I.A."/>
            <person name="Yadav M."/>
            <person name="Pandit A."/>
            <person name="Bhargava A."/>
            <person name="Sureshbabu K."/>
            <person name="Batra K."/>
            <person name="Sharma T.R."/>
            <person name="Mohapatra T."/>
            <person name="Singh N.K."/>
            <person name="Messing J."/>
            <person name="Nelson A.B."/>
            <person name="Fuks G."/>
            <person name="Kavchok S."/>
            <person name="Keizer G."/>
            <person name="Linton E."/>
            <person name="Llaca V."/>
            <person name="Song R."/>
            <person name="Tanyolac B."/>
            <person name="Young S."/>
            <person name="Ho-Il K."/>
            <person name="Hahn J.H."/>
            <person name="Sangsakoo G."/>
            <person name="Vanavichit A."/>
            <person name="de Mattos Luiz.A.T."/>
            <person name="Zimmer P.D."/>
            <person name="Malone G."/>
            <person name="Dellagostin O."/>
            <person name="de Oliveira A.C."/>
            <person name="Bevan M."/>
            <person name="Bancroft I."/>
            <person name="Minx P."/>
            <person name="Cordum H."/>
            <person name="Wilson R."/>
            <person name="Cheng Z."/>
            <person name="Jin W."/>
            <person name="Jiang J."/>
            <person name="Leong S.A."/>
            <person name="Iwama H."/>
            <person name="Gojobori T."/>
            <person name="Itoh T."/>
            <person name="Niimura Y."/>
            <person name="Fujii Y."/>
            <person name="Habara T."/>
            <person name="Sakai H."/>
            <person name="Sato Y."/>
            <person name="Wilson G."/>
            <person name="Kumar K."/>
            <person name="McCouch S."/>
            <person name="Juretic N."/>
            <person name="Hoen D."/>
            <person name="Wright S."/>
            <person name="Bruskiewich R."/>
            <person name="Bureau T."/>
            <person name="Miyao A."/>
            <person name="Hirochika H."/>
            <person name="Nishikawa T."/>
            <person name="Kadowaki K."/>
            <person name="Sugiura M."/>
            <person name="Burr B."/>
            <person name="Sasaki T."/>
        </authorList>
    </citation>
    <scope>NUCLEOTIDE SEQUENCE [LARGE SCALE GENOMIC DNA]</scope>
    <source>
        <strain evidence="3">cv. Nipponbare</strain>
    </source>
</reference>
<dbReference type="Proteomes" id="UP000000763">
    <property type="component" value="Chromosome 6"/>
</dbReference>
<evidence type="ECO:0000313" key="3">
    <source>
        <dbReference type="Proteomes" id="UP000000763"/>
    </source>
</evidence>
<organism evidence="2 3">
    <name type="scientific">Oryza sativa subsp. japonica</name>
    <name type="common">Rice</name>
    <dbReference type="NCBI Taxonomy" id="39947"/>
    <lineage>
        <taxon>Eukaryota</taxon>
        <taxon>Viridiplantae</taxon>
        <taxon>Streptophyta</taxon>
        <taxon>Embryophyta</taxon>
        <taxon>Tracheophyta</taxon>
        <taxon>Spermatophyta</taxon>
        <taxon>Magnoliopsida</taxon>
        <taxon>Liliopsida</taxon>
        <taxon>Poales</taxon>
        <taxon>Poaceae</taxon>
        <taxon>BOP clade</taxon>
        <taxon>Oryzoideae</taxon>
        <taxon>Oryzeae</taxon>
        <taxon>Oryzinae</taxon>
        <taxon>Oryza</taxon>
        <taxon>Oryza sativa</taxon>
    </lineage>
</organism>
<dbReference type="AlphaFoldDB" id="Q69UF0"/>
<reference evidence="1" key="1">
    <citation type="submission" date="2001-05" db="EMBL/GenBank/DDBJ databases">
        <title>Oryza sativa nipponbare(GA3) genomic DNA, chromosome 6, PAC clone:P0502H06.</title>
        <authorList>
            <person name="Sasaki T."/>
            <person name="Matsumoto T."/>
            <person name="Yamamoto K."/>
        </authorList>
    </citation>
    <scope>NUCLEOTIDE SEQUENCE</scope>
</reference>
<accession>Q69UF0</accession>
<sequence length="84" mass="9029">MEAGRTRSDLSLAAAASAPDAVTRAHSSAIMSLRVSDVWPGGEKTVAFRDGTRLAAKRIQLHGTRHINLFSGATPRAARARYLR</sequence>
<name>Q69UF0_ORYSJ</name>
<reference evidence="2" key="2">
    <citation type="submission" date="2001-12" db="EMBL/GenBank/DDBJ databases">
        <title>Oryza sativa nipponbare(GA3) genomic DNA, chromosome 6, PAC clone:P0652A05.</title>
        <authorList>
            <person name="Sasaki T."/>
            <person name="Matsumoto T."/>
            <person name="Yamamoto K."/>
        </authorList>
    </citation>
    <scope>NUCLEOTIDE SEQUENCE</scope>
</reference>
<dbReference type="EMBL" id="AP004571">
    <property type="protein sequence ID" value="BAD33119.1"/>
    <property type="molecule type" value="Genomic_DNA"/>
</dbReference>
<proteinExistence type="predicted"/>
<evidence type="ECO:0000313" key="1">
    <source>
        <dbReference type="EMBL" id="BAD32877.1"/>
    </source>
</evidence>
<evidence type="ECO:0000313" key="2">
    <source>
        <dbReference type="EMBL" id="BAD33119.1"/>
    </source>
</evidence>